<dbReference type="PRINTS" id="PR01042">
    <property type="entry name" value="TRNASYNTHASP"/>
</dbReference>
<evidence type="ECO:0000256" key="3">
    <source>
        <dbReference type="ARBA" id="ARBA00022598"/>
    </source>
</evidence>
<sequence>MQVDDNGATPTLSEACAARCSMKRILEAEDGGISQVGSQVVVAGWVKTGREQGSGAHEPWVFLELNDGSTFYSLQVMIFKTLADQHGGLRRFTTTGTSVMVQGTLKETPEGVQQRVELKADKVIFLHTAPGNYPLAKKRHTEEYLREVAHLRPRTNSMGAVFRIRNALAQATHTFFNENGFQYVHSPIITASDCEGAGEMLQVTTLLSKAEEIGTVGLTDEQMVELDSEISQQGSAVKSAKEAQKENKEDKAAAAKVTDELNTLKSLKEKKALAQRQRAVVGGIQRLQDGESIDYSEDFFGRPAFLTVSGQLNAEYLACALTNVYTFGPTFRAENSHTARHLAEFIMIEPEMAWCDLAGDMQVAEDYVRFCCRYVLQHCKPDLDFINLRIDKTAIARLEEVATKPFKRLSYTDAVAELEKAVKGGQKFEFPVSWGVDLASEHERYLTEKVYKQPLIVYNYPKDIKAFYMRLNEDGKTVAAMDVLVPKIGELIGGAQREERLELLEQRIKESGMEMAPYAAYLDLRKFGTVPHAGFGLGFERLVMFATGIENIRDVIPFPRWPGHADF</sequence>
<dbReference type="AlphaFoldDB" id="A0AAW1PEM1"/>
<evidence type="ECO:0000259" key="10">
    <source>
        <dbReference type="PROSITE" id="PS50862"/>
    </source>
</evidence>
<keyword evidence="7" id="KW-0030">Aminoacyl-tRNA synthetase</keyword>
<organism evidence="11 12">
    <name type="scientific">Symbiochloris irregularis</name>
    <dbReference type="NCBI Taxonomy" id="706552"/>
    <lineage>
        <taxon>Eukaryota</taxon>
        <taxon>Viridiplantae</taxon>
        <taxon>Chlorophyta</taxon>
        <taxon>core chlorophytes</taxon>
        <taxon>Trebouxiophyceae</taxon>
        <taxon>Trebouxiales</taxon>
        <taxon>Trebouxiaceae</taxon>
        <taxon>Symbiochloris</taxon>
    </lineage>
</organism>
<dbReference type="SUPFAM" id="SSF55681">
    <property type="entry name" value="Class II aaRS and biotin synthetases"/>
    <property type="match status" value="1"/>
</dbReference>
<keyword evidence="12" id="KW-1185">Reference proteome</keyword>
<dbReference type="GO" id="GO:0005524">
    <property type="term" value="F:ATP binding"/>
    <property type="evidence" value="ECO:0007669"/>
    <property type="project" value="UniProtKB-KW"/>
</dbReference>
<reference evidence="11 12" key="1">
    <citation type="journal article" date="2024" name="Nat. Commun.">
        <title>Phylogenomics reveals the evolutionary origins of lichenization in chlorophyte algae.</title>
        <authorList>
            <person name="Puginier C."/>
            <person name="Libourel C."/>
            <person name="Otte J."/>
            <person name="Skaloud P."/>
            <person name="Haon M."/>
            <person name="Grisel S."/>
            <person name="Petersen M."/>
            <person name="Berrin J.G."/>
            <person name="Delaux P.M."/>
            <person name="Dal Grande F."/>
            <person name="Keller J."/>
        </authorList>
    </citation>
    <scope>NUCLEOTIDE SEQUENCE [LARGE SCALE GENOMIC DNA]</scope>
    <source>
        <strain evidence="11 12">SAG 2036</strain>
    </source>
</reference>
<dbReference type="HAMAP" id="MF_00534">
    <property type="entry name" value="Asn_tRNA_synth"/>
    <property type="match status" value="1"/>
</dbReference>
<dbReference type="Gene3D" id="2.40.50.140">
    <property type="entry name" value="Nucleic acid-binding proteins"/>
    <property type="match status" value="1"/>
</dbReference>
<dbReference type="GO" id="GO:0003676">
    <property type="term" value="F:nucleic acid binding"/>
    <property type="evidence" value="ECO:0007669"/>
    <property type="project" value="InterPro"/>
</dbReference>
<dbReference type="Pfam" id="PF01336">
    <property type="entry name" value="tRNA_anti-codon"/>
    <property type="match status" value="1"/>
</dbReference>
<keyword evidence="5" id="KW-0067">ATP-binding</keyword>
<keyword evidence="4" id="KW-0547">Nucleotide-binding</keyword>
<dbReference type="Gene3D" id="3.30.930.10">
    <property type="entry name" value="Bira Bifunctional Protein, Domain 2"/>
    <property type="match status" value="1"/>
</dbReference>
<accession>A0AAW1PEM1</accession>
<comment type="similarity">
    <text evidence="1">Belongs to the class-II aminoacyl-tRNA synthetase family.</text>
</comment>
<evidence type="ECO:0000256" key="2">
    <source>
        <dbReference type="ARBA" id="ARBA00012816"/>
    </source>
</evidence>
<name>A0AAW1PEM1_9CHLO</name>
<dbReference type="PANTHER" id="PTHR22594">
    <property type="entry name" value="ASPARTYL/LYSYL-TRNA SYNTHETASE"/>
    <property type="match status" value="1"/>
</dbReference>
<comment type="catalytic activity">
    <reaction evidence="8">
        <text>tRNA(Asn) + L-asparagine + ATP = L-asparaginyl-tRNA(Asn) + AMP + diphosphate + H(+)</text>
        <dbReference type="Rhea" id="RHEA:11180"/>
        <dbReference type="Rhea" id="RHEA-COMP:9659"/>
        <dbReference type="Rhea" id="RHEA-COMP:9674"/>
        <dbReference type="ChEBI" id="CHEBI:15378"/>
        <dbReference type="ChEBI" id="CHEBI:30616"/>
        <dbReference type="ChEBI" id="CHEBI:33019"/>
        <dbReference type="ChEBI" id="CHEBI:58048"/>
        <dbReference type="ChEBI" id="CHEBI:78442"/>
        <dbReference type="ChEBI" id="CHEBI:78515"/>
        <dbReference type="ChEBI" id="CHEBI:456215"/>
        <dbReference type="EC" id="6.1.1.22"/>
    </reaction>
</comment>
<dbReference type="SUPFAM" id="SSF50249">
    <property type="entry name" value="Nucleic acid-binding proteins"/>
    <property type="match status" value="1"/>
</dbReference>
<feature type="domain" description="Aminoacyl-transfer RNA synthetases class-II family profile" evidence="10">
    <location>
        <begin position="162"/>
        <end position="557"/>
    </location>
</feature>
<evidence type="ECO:0000256" key="8">
    <source>
        <dbReference type="ARBA" id="ARBA00047844"/>
    </source>
</evidence>
<dbReference type="PROSITE" id="PS50862">
    <property type="entry name" value="AA_TRNA_LIGASE_II"/>
    <property type="match status" value="1"/>
</dbReference>
<dbReference type="FunFam" id="3.30.930.10:FF:000016">
    <property type="entry name" value="Asparagine--tRNA ligase"/>
    <property type="match status" value="1"/>
</dbReference>
<evidence type="ECO:0000256" key="4">
    <source>
        <dbReference type="ARBA" id="ARBA00022741"/>
    </source>
</evidence>
<dbReference type="InterPro" id="IPR006195">
    <property type="entry name" value="aa-tRNA-synth_II"/>
</dbReference>
<dbReference type="NCBIfam" id="NF003037">
    <property type="entry name" value="PRK03932.1"/>
    <property type="match status" value="1"/>
</dbReference>
<evidence type="ECO:0000313" key="11">
    <source>
        <dbReference type="EMBL" id="KAK9807936.1"/>
    </source>
</evidence>
<proteinExistence type="inferred from homology"/>
<dbReference type="InterPro" id="IPR004522">
    <property type="entry name" value="Asn-tRNA-ligase"/>
</dbReference>
<dbReference type="InterPro" id="IPR002312">
    <property type="entry name" value="Asp/Asn-tRNA-synth_IIb"/>
</dbReference>
<evidence type="ECO:0000256" key="5">
    <source>
        <dbReference type="ARBA" id="ARBA00022840"/>
    </source>
</evidence>
<comment type="caution">
    <text evidence="11">The sequence shown here is derived from an EMBL/GenBank/DDBJ whole genome shotgun (WGS) entry which is preliminary data.</text>
</comment>
<dbReference type="GO" id="GO:0006421">
    <property type="term" value="P:asparaginyl-tRNA aminoacylation"/>
    <property type="evidence" value="ECO:0007669"/>
    <property type="project" value="InterPro"/>
</dbReference>
<dbReference type="CDD" id="cd00776">
    <property type="entry name" value="AsxRS_core"/>
    <property type="match status" value="1"/>
</dbReference>
<dbReference type="GO" id="GO:0005739">
    <property type="term" value="C:mitochondrion"/>
    <property type="evidence" value="ECO:0007669"/>
    <property type="project" value="TreeGrafter"/>
</dbReference>
<keyword evidence="3" id="KW-0436">Ligase</keyword>
<protein>
    <recommendedName>
        <fullName evidence="2">asparagine--tRNA ligase</fullName>
        <ecNumber evidence="2">6.1.1.22</ecNumber>
    </recommendedName>
</protein>
<dbReference type="InterPro" id="IPR012340">
    <property type="entry name" value="NA-bd_OB-fold"/>
</dbReference>
<keyword evidence="6" id="KW-0648">Protein biosynthesis</keyword>
<dbReference type="PANTHER" id="PTHR22594:SF34">
    <property type="entry name" value="ASPARAGINE--TRNA LIGASE, MITOCHONDRIAL-RELATED"/>
    <property type="match status" value="1"/>
</dbReference>
<dbReference type="EMBL" id="JALJOQ010000029">
    <property type="protein sequence ID" value="KAK9807936.1"/>
    <property type="molecule type" value="Genomic_DNA"/>
</dbReference>
<evidence type="ECO:0000256" key="1">
    <source>
        <dbReference type="ARBA" id="ARBA00008226"/>
    </source>
</evidence>
<dbReference type="Pfam" id="PF00152">
    <property type="entry name" value="tRNA-synt_2"/>
    <property type="match status" value="2"/>
</dbReference>
<evidence type="ECO:0000313" key="12">
    <source>
        <dbReference type="Proteomes" id="UP001465755"/>
    </source>
</evidence>
<evidence type="ECO:0000256" key="6">
    <source>
        <dbReference type="ARBA" id="ARBA00022917"/>
    </source>
</evidence>
<dbReference type="CDD" id="cd04318">
    <property type="entry name" value="EcAsnRS_like_N"/>
    <property type="match status" value="1"/>
</dbReference>
<evidence type="ECO:0000256" key="7">
    <source>
        <dbReference type="ARBA" id="ARBA00023146"/>
    </source>
</evidence>
<dbReference type="EC" id="6.1.1.22" evidence="2"/>
<feature type="coiled-coil region" evidence="9">
    <location>
        <begin position="240"/>
        <end position="277"/>
    </location>
</feature>
<gene>
    <name evidence="11" type="ORF">WJX73_004913</name>
</gene>
<dbReference type="Proteomes" id="UP001465755">
    <property type="component" value="Unassembled WGS sequence"/>
</dbReference>
<dbReference type="InterPro" id="IPR004365">
    <property type="entry name" value="NA-bd_OB_tRNA"/>
</dbReference>
<dbReference type="InterPro" id="IPR004364">
    <property type="entry name" value="Aa-tRNA-synt_II"/>
</dbReference>
<dbReference type="InterPro" id="IPR045864">
    <property type="entry name" value="aa-tRNA-synth_II/BPL/LPL"/>
</dbReference>
<dbReference type="GO" id="GO:0004816">
    <property type="term" value="F:asparagine-tRNA ligase activity"/>
    <property type="evidence" value="ECO:0007669"/>
    <property type="project" value="UniProtKB-EC"/>
</dbReference>
<dbReference type="NCBIfam" id="TIGR00457">
    <property type="entry name" value="asnS"/>
    <property type="match status" value="1"/>
</dbReference>
<evidence type="ECO:0000256" key="9">
    <source>
        <dbReference type="SAM" id="Coils"/>
    </source>
</evidence>
<keyword evidence="9" id="KW-0175">Coiled coil</keyword>